<keyword evidence="3" id="KW-0347">Helicase</keyword>
<dbReference type="SMART" id="SM00487">
    <property type="entry name" value="DEXDc"/>
    <property type="match status" value="1"/>
</dbReference>
<gene>
    <name evidence="3" type="ORF">ABC228_12630</name>
</gene>
<keyword evidence="3" id="KW-0067">ATP-binding</keyword>
<dbReference type="Pfam" id="PF00271">
    <property type="entry name" value="Helicase_C"/>
    <property type="match status" value="1"/>
</dbReference>
<dbReference type="InterPro" id="IPR014001">
    <property type="entry name" value="Helicase_ATP-bd"/>
</dbReference>
<dbReference type="SMART" id="SM00490">
    <property type="entry name" value="HELICc"/>
    <property type="match status" value="1"/>
</dbReference>
<dbReference type="PROSITE" id="PS51194">
    <property type="entry name" value="HELICASE_CTER"/>
    <property type="match status" value="1"/>
</dbReference>
<dbReference type="InterPro" id="IPR006935">
    <property type="entry name" value="Helicase/UvrB_N"/>
</dbReference>
<dbReference type="Pfam" id="PF11907">
    <property type="entry name" value="DUF3427"/>
    <property type="match status" value="1"/>
</dbReference>
<dbReference type="EC" id="3.6.4.-" evidence="3"/>
<comment type="caution">
    <text evidence="3">The sequence shown here is derived from an EMBL/GenBank/DDBJ whole genome shotgun (WGS) entry which is preliminary data.</text>
</comment>
<dbReference type="EC" id="3.1.4.4" evidence="3"/>
<keyword evidence="4" id="KW-1185">Reference proteome</keyword>
<dbReference type="Gene3D" id="3.30.870.10">
    <property type="entry name" value="Endonuclease Chain A"/>
    <property type="match status" value="1"/>
</dbReference>
<dbReference type="CDD" id="cd18032">
    <property type="entry name" value="DEXHc_RE_I_III_res"/>
    <property type="match status" value="1"/>
</dbReference>
<dbReference type="Pfam" id="PF13091">
    <property type="entry name" value="PLDc_2"/>
    <property type="match status" value="1"/>
</dbReference>
<dbReference type="InterPro" id="IPR025202">
    <property type="entry name" value="PLD-like_dom"/>
</dbReference>
<reference evidence="3 4" key="1">
    <citation type="submission" date="2024-05" db="EMBL/GenBank/DDBJ databases">
        <authorList>
            <person name="Haq I."/>
            <person name="Ullah Z."/>
            <person name="Ahmad R."/>
            <person name="Li M."/>
            <person name="Tong Y."/>
        </authorList>
    </citation>
    <scope>NUCLEOTIDE SEQUENCE [LARGE SCALE GENOMIC DNA]</scope>
    <source>
        <strain evidence="3 4">16A2E</strain>
    </source>
</reference>
<evidence type="ECO:0000313" key="4">
    <source>
        <dbReference type="Proteomes" id="UP001444625"/>
    </source>
</evidence>
<dbReference type="PANTHER" id="PTHR47396:SF1">
    <property type="entry name" value="ATP-DEPENDENT HELICASE IRC3-RELATED"/>
    <property type="match status" value="1"/>
</dbReference>
<dbReference type="InterPro" id="IPR027417">
    <property type="entry name" value="P-loop_NTPase"/>
</dbReference>
<dbReference type="CDD" id="cd09204">
    <property type="entry name" value="PLDc_N_DEXD_b2"/>
    <property type="match status" value="1"/>
</dbReference>
<dbReference type="InterPro" id="IPR021835">
    <property type="entry name" value="DUF3427"/>
</dbReference>
<name>A0ABU9XJ73_9BACI</name>
<dbReference type="InterPro" id="IPR058403">
    <property type="entry name" value="DUF8090"/>
</dbReference>
<dbReference type="InterPro" id="IPR050742">
    <property type="entry name" value="Helicase_Restrict-Modif_Enz"/>
</dbReference>
<evidence type="ECO:0000259" key="1">
    <source>
        <dbReference type="PROSITE" id="PS51192"/>
    </source>
</evidence>
<evidence type="ECO:0000259" key="2">
    <source>
        <dbReference type="PROSITE" id="PS51194"/>
    </source>
</evidence>
<dbReference type="GO" id="GO:0004630">
    <property type="term" value="F:phospholipase D activity"/>
    <property type="evidence" value="ECO:0007669"/>
    <property type="project" value="UniProtKB-EC"/>
</dbReference>
<dbReference type="Pfam" id="PF26350">
    <property type="entry name" value="DUF8090"/>
    <property type="match status" value="1"/>
</dbReference>
<dbReference type="CDD" id="cd18799">
    <property type="entry name" value="SF2_C_EcoAI-like"/>
    <property type="match status" value="1"/>
</dbReference>
<dbReference type="Pfam" id="PF04851">
    <property type="entry name" value="ResIII"/>
    <property type="match status" value="1"/>
</dbReference>
<proteinExistence type="predicted"/>
<protein>
    <submittedName>
        <fullName evidence="3">DEAD/DEAH box helicase</fullName>
        <ecNumber evidence="3">3.1.4.4</ecNumber>
        <ecNumber evidence="3">3.6.4.-</ecNumber>
    </submittedName>
</protein>
<dbReference type="Proteomes" id="UP001444625">
    <property type="component" value="Unassembled WGS sequence"/>
</dbReference>
<dbReference type="SUPFAM" id="SSF56024">
    <property type="entry name" value="Phospholipase D/nuclease"/>
    <property type="match status" value="1"/>
</dbReference>
<dbReference type="GO" id="GO:0004386">
    <property type="term" value="F:helicase activity"/>
    <property type="evidence" value="ECO:0007669"/>
    <property type="project" value="UniProtKB-KW"/>
</dbReference>
<feature type="domain" description="Helicase C-terminal" evidence="2">
    <location>
        <begin position="443"/>
        <end position="594"/>
    </location>
</feature>
<evidence type="ECO:0000313" key="3">
    <source>
        <dbReference type="EMBL" id="MEN2768040.1"/>
    </source>
</evidence>
<dbReference type="SUPFAM" id="SSF52540">
    <property type="entry name" value="P-loop containing nucleoside triphosphate hydrolases"/>
    <property type="match status" value="1"/>
</dbReference>
<dbReference type="EMBL" id="JBDIML010000003">
    <property type="protein sequence ID" value="MEN2768040.1"/>
    <property type="molecule type" value="Genomic_DNA"/>
</dbReference>
<sequence>MDQLVRDLESALHKGFIDRKISNNGRYSPKFLINNQKRNENVLTSIVEELDNCKSFLFSVAFITESGLATLKSHLLDLKRKGISGRILTSTFLNFNQPKVFKELLKITNVEVRLANVEGFHSKGYIFERDNYYSLIVGSSNLTAKALKVNHEWNVQLTSHEDGDLVQHFKDQFEEMWEMGLILNDTWINKYEEEYKPIDYKTVEKVVDFPEDYNLNPLEESLKIKPNKMQEAALKQIANVREKGHNKGLVISSTGTGKTYLSAFDVRRFAPKRMLFIVHREQILNQAKSDFQRILGGLEKDFGILSGSTKQTEARFLFATIQTISQKENLESFDSSEFDYILIDEVHKAGAKSYLKVIDYFTPKFLMGMTATPERTDDFNIYELFDYNIAYEIRLQEALEEDMLCPFHYFGVTDFEYNGKLIDDTTILFKLVTEERVTHILDKINYYGYSGEKVKGLMFCSRKDEAEKLSHALNERGLRTVALTGDNAQEERLWQVSKLENGLLDYIITVDIFNEGIDIPSVNQVVMLRQTQSSIIFIQQLGRGLRKHDSKDFVTIIDFIGNYKNNYLIPIALSGDKSQNKDIIRRHTSETSYIKGISTVNFEEVARKQIFKSINSSNLTAVKVLREAYIELKNRLGRVPDLIDFITNHSIDPVVIIDKYKNYYQFLLKMNEEVPSINLYEEKVLTMLSIELLNGKRKHELLLLKLLIENGKVDETEYLSHLEEAGCSTDKKTLESMQRIFDLSFFTQSDKKKYGEQPIILLGQDKNYSFNESIIKSLQLNRYFLHLINDIVSSGIEKSIKYNCSQALTLYEKYSRKDACKLLNWDSDESSTMYGYKPKHGTCPIFVTYHKDDEVESSVAYGDEFISPEIFKWYTRSNRSIQSEEVQKIIHAYERKMDIHIFIKKDDDEGSNFYYLGKANPDKDTVEQDTMLDKKGNNIPVVHMNMIMEKPVQNKLYRYIVEGINE</sequence>
<keyword evidence="3" id="KW-0547">Nucleotide-binding</keyword>
<dbReference type="PROSITE" id="PS51192">
    <property type="entry name" value="HELICASE_ATP_BIND_1"/>
    <property type="match status" value="1"/>
</dbReference>
<dbReference type="Gene3D" id="3.40.50.300">
    <property type="entry name" value="P-loop containing nucleotide triphosphate hydrolases"/>
    <property type="match status" value="2"/>
</dbReference>
<organism evidence="3 4">
    <name type="scientific">Ornithinibacillus xuwenensis</name>
    <dbReference type="NCBI Taxonomy" id="3144668"/>
    <lineage>
        <taxon>Bacteria</taxon>
        <taxon>Bacillati</taxon>
        <taxon>Bacillota</taxon>
        <taxon>Bacilli</taxon>
        <taxon>Bacillales</taxon>
        <taxon>Bacillaceae</taxon>
        <taxon>Ornithinibacillus</taxon>
    </lineage>
</organism>
<accession>A0ABU9XJ73</accession>
<dbReference type="PANTHER" id="PTHR47396">
    <property type="entry name" value="TYPE I RESTRICTION ENZYME ECOKI R PROTEIN"/>
    <property type="match status" value="1"/>
</dbReference>
<feature type="domain" description="Helicase ATP-binding" evidence="1">
    <location>
        <begin position="239"/>
        <end position="391"/>
    </location>
</feature>
<dbReference type="RefSeq" id="WP_345825497.1">
    <property type="nucleotide sequence ID" value="NZ_JBDIML010000003.1"/>
</dbReference>
<keyword evidence="3" id="KW-0378">Hydrolase</keyword>
<dbReference type="InterPro" id="IPR001650">
    <property type="entry name" value="Helicase_C-like"/>
</dbReference>